<organism evidence="9 10">
    <name type="scientific">Vicia faba</name>
    <name type="common">Broad bean</name>
    <name type="synonym">Faba vulgaris</name>
    <dbReference type="NCBI Taxonomy" id="3906"/>
    <lineage>
        <taxon>Eukaryota</taxon>
        <taxon>Viridiplantae</taxon>
        <taxon>Streptophyta</taxon>
        <taxon>Embryophyta</taxon>
        <taxon>Tracheophyta</taxon>
        <taxon>Spermatophyta</taxon>
        <taxon>Magnoliopsida</taxon>
        <taxon>eudicotyledons</taxon>
        <taxon>Gunneridae</taxon>
        <taxon>Pentapetalae</taxon>
        <taxon>rosids</taxon>
        <taxon>fabids</taxon>
        <taxon>Fabales</taxon>
        <taxon>Fabaceae</taxon>
        <taxon>Papilionoideae</taxon>
        <taxon>50 kb inversion clade</taxon>
        <taxon>NPAAA clade</taxon>
        <taxon>Hologalegina</taxon>
        <taxon>IRL clade</taxon>
        <taxon>Fabeae</taxon>
        <taxon>Vicia</taxon>
    </lineage>
</organism>
<protein>
    <recommendedName>
        <fullName evidence="2">RING-type E3 ubiquitin transferase</fullName>
        <ecNumber evidence="2">2.3.2.27</ecNumber>
    </recommendedName>
</protein>
<evidence type="ECO:0000313" key="9">
    <source>
        <dbReference type="EMBL" id="CAI8596145.1"/>
    </source>
</evidence>
<keyword evidence="5" id="KW-0862">Zinc</keyword>
<dbReference type="PROSITE" id="PS50089">
    <property type="entry name" value="ZF_RING_2"/>
    <property type="match status" value="1"/>
</dbReference>
<evidence type="ECO:0000259" key="8">
    <source>
        <dbReference type="PROSITE" id="PS50089"/>
    </source>
</evidence>
<keyword evidence="4 6" id="KW-0863">Zinc-finger</keyword>
<dbReference type="GO" id="GO:0008270">
    <property type="term" value="F:zinc ion binding"/>
    <property type="evidence" value="ECO:0007669"/>
    <property type="project" value="UniProtKB-KW"/>
</dbReference>
<evidence type="ECO:0000256" key="6">
    <source>
        <dbReference type="PROSITE-ProRule" id="PRU00175"/>
    </source>
</evidence>
<evidence type="ECO:0000256" key="4">
    <source>
        <dbReference type="ARBA" id="ARBA00022771"/>
    </source>
</evidence>
<reference evidence="9 10" key="1">
    <citation type="submission" date="2023-01" db="EMBL/GenBank/DDBJ databases">
        <authorList>
            <person name="Kreplak J."/>
        </authorList>
    </citation>
    <scope>NUCLEOTIDE SEQUENCE [LARGE SCALE GENOMIC DNA]</scope>
</reference>
<name>A0AAV0ZID8_VICFA</name>
<evidence type="ECO:0000256" key="2">
    <source>
        <dbReference type="ARBA" id="ARBA00012483"/>
    </source>
</evidence>
<evidence type="ECO:0000313" key="10">
    <source>
        <dbReference type="Proteomes" id="UP001157006"/>
    </source>
</evidence>
<dbReference type="InterPro" id="IPR013083">
    <property type="entry name" value="Znf_RING/FYVE/PHD"/>
</dbReference>
<keyword evidence="3" id="KW-0479">Metal-binding</keyword>
<dbReference type="SUPFAM" id="SSF57850">
    <property type="entry name" value="RING/U-box"/>
    <property type="match status" value="1"/>
</dbReference>
<gene>
    <name evidence="9" type="ORF">VFH_II020680</name>
</gene>
<feature type="compositionally biased region" description="Acidic residues" evidence="7">
    <location>
        <begin position="179"/>
        <end position="188"/>
    </location>
</feature>
<dbReference type="Pfam" id="PF13639">
    <property type="entry name" value="zf-RING_2"/>
    <property type="match status" value="1"/>
</dbReference>
<dbReference type="InterPro" id="IPR001841">
    <property type="entry name" value="Znf_RING"/>
</dbReference>
<feature type="compositionally biased region" description="Basic and acidic residues" evidence="7">
    <location>
        <begin position="195"/>
        <end position="209"/>
    </location>
</feature>
<evidence type="ECO:0000256" key="7">
    <source>
        <dbReference type="SAM" id="MobiDB-lite"/>
    </source>
</evidence>
<feature type="domain" description="RING-type" evidence="8">
    <location>
        <begin position="371"/>
        <end position="409"/>
    </location>
</feature>
<dbReference type="SMART" id="SM00184">
    <property type="entry name" value="RING"/>
    <property type="match status" value="1"/>
</dbReference>
<evidence type="ECO:0000256" key="5">
    <source>
        <dbReference type="ARBA" id="ARBA00022833"/>
    </source>
</evidence>
<dbReference type="EC" id="2.3.2.27" evidence="2"/>
<comment type="catalytic activity">
    <reaction evidence="1">
        <text>S-ubiquitinyl-[E2 ubiquitin-conjugating enzyme]-L-cysteine + [acceptor protein]-L-lysine = [E2 ubiquitin-conjugating enzyme]-L-cysteine + N(6)-ubiquitinyl-[acceptor protein]-L-lysine.</text>
        <dbReference type="EC" id="2.3.2.27"/>
    </reaction>
</comment>
<evidence type="ECO:0000256" key="1">
    <source>
        <dbReference type="ARBA" id="ARBA00000900"/>
    </source>
</evidence>
<dbReference type="Proteomes" id="UP001157006">
    <property type="component" value="Chromosome 2"/>
</dbReference>
<sequence>MDEYDCKAYPHMTLIDCDASYDSDSCLDIEFDYTIVCVPSNEMIPNLSSSETKCYVFSYVSEDKVIHRDTIISWLSEVGVPEEAFNMVAEDILQCVSEMGNGICKDSRGLSIRVDLSVSRGCKEEEEDEETNCLDENEEEVEVKVEEDEDNALVHPVTRTIEDSHDNDEWKYRWDEEEMEIEEQEDNELTPTDTRSAEDDHGENDYGDERNSYWEEDMEIEEDNTSVIELEIDRDNRSVIELEIDRDNRSVIELEIGRDNRSVIELEIGRDNRSVIELEIGRDNRSVIELEIGRDNRSVIELEIGRDNRSVIELESNGDNRSVIEVESDEDEWNYDWEEMIGIEEDIRFIPAAKSGIEGLKMVTVEEAGKCPICFEDFNVGVCMPCSHTFHMDCIQDWLNVGNSCPLCRFQLPTSSTDE</sequence>
<dbReference type="Gene3D" id="3.30.40.10">
    <property type="entry name" value="Zinc/RING finger domain, C3HC4 (zinc finger)"/>
    <property type="match status" value="1"/>
</dbReference>
<dbReference type="GO" id="GO:0061630">
    <property type="term" value="F:ubiquitin protein ligase activity"/>
    <property type="evidence" value="ECO:0007669"/>
    <property type="project" value="UniProtKB-EC"/>
</dbReference>
<feature type="region of interest" description="Disordered" evidence="7">
    <location>
        <begin position="179"/>
        <end position="209"/>
    </location>
</feature>
<evidence type="ECO:0000256" key="3">
    <source>
        <dbReference type="ARBA" id="ARBA00022723"/>
    </source>
</evidence>
<dbReference type="EMBL" id="OX451737">
    <property type="protein sequence ID" value="CAI8596145.1"/>
    <property type="molecule type" value="Genomic_DNA"/>
</dbReference>
<proteinExistence type="predicted"/>
<dbReference type="PANTHER" id="PTHR15710:SF218">
    <property type="entry name" value="OS06G0687300 PROTEIN"/>
    <property type="match status" value="1"/>
</dbReference>
<accession>A0AAV0ZID8</accession>
<dbReference type="PANTHER" id="PTHR15710">
    <property type="entry name" value="E3 UBIQUITIN-PROTEIN LIGASE PRAJA"/>
    <property type="match status" value="1"/>
</dbReference>
<keyword evidence="10" id="KW-1185">Reference proteome</keyword>
<dbReference type="AlphaFoldDB" id="A0AAV0ZID8"/>